<accession>Q0V375</accession>
<name>Q0V375_PHANO</name>
<feature type="transmembrane region" description="Helical" evidence="1">
    <location>
        <begin position="49"/>
        <end position="67"/>
    </location>
</feature>
<protein>
    <submittedName>
        <fullName evidence="2">Uncharacterized protein</fullName>
    </submittedName>
</protein>
<dbReference type="GeneID" id="5969022"/>
<evidence type="ECO:0000256" key="1">
    <source>
        <dbReference type="SAM" id="Phobius"/>
    </source>
</evidence>
<dbReference type="RefSeq" id="XP_001792177.1">
    <property type="nucleotide sequence ID" value="XM_001792125.1"/>
</dbReference>
<reference evidence="3" key="1">
    <citation type="journal article" date="2007" name="Plant Cell">
        <title>Dothideomycete-plant interactions illuminated by genome sequencing and EST analysis of the wheat pathogen Stagonospora nodorum.</title>
        <authorList>
            <person name="Hane J.K."/>
            <person name="Lowe R.G."/>
            <person name="Solomon P.S."/>
            <person name="Tan K.C."/>
            <person name="Schoch C.L."/>
            <person name="Spatafora J.W."/>
            <person name="Crous P.W."/>
            <person name="Kodira C."/>
            <person name="Birren B.W."/>
            <person name="Galagan J.E."/>
            <person name="Torriani S.F."/>
            <person name="McDonald B.A."/>
            <person name="Oliver R.P."/>
        </authorList>
    </citation>
    <scope>NUCLEOTIDE SEQUENCE [LARGE SCALE GENOMIC DNA]</scope>
    <source>
        <strain evidence="3">SN15 / ATCC MYA-4574 / FGSC 10173</strain>
    </source>
</reference>
<proteinExistence type="predicted"/>
<dbReference type="AlphaFoldDB" id="Q0V375"/>
<keyword evidence="1" id="KW-1133">Transmembrane helix</keyword>
<dbReference type="PANTHER" id="PTHR35896:SF3">
    <property type="entry name" value="MAJOR FACILITATOR SUPERFAMILY TRANSPORTER"/>
    <property type="match status" value="1"/>
</dbReference>
<organism evidence="2 3">
    <name type="scientific">Phaeosphaeria nodorum (strain SN15 / ATCC MYA-4574 / FGSC 10173)</name>
    <name type="common">Glume blotch fungus</name>
    <name type="synonym">Parastagonospora nodorum</name>
    <dbReference type="NCBI Taxonomy" id="321614"/>
    <lineage>
        <taxon>Eukaryota</taxon>
        <taxon>Fungi</taxon>
        <taxon>Dikarya</taxon>
        <taxon>Ascomycota</taxon>
        <taxon>Pezizomycotina</taxon>
        <taxon>Dothideomycetes</taxon>
        <taxon>Pleosporomycetidae</taxon>
        <taxon>Pleosporales</taxon>
        <taxon>Pleosporineae</taxon>
        <taxon>Phaeosphaeriaceae</taxon>
        <taxon>Parastagonospora</taxon>
    </lineage>
</organism>
<dbReference type="InterPro" id="IPR053008">
    <property type="entry name" value="Phomopsin_biosynth_assoc"/>
</dbReference>
<dbReference type="InParanoid" id="Q0V375"/>
<dbReference type="PANTHER" id="PTHR35896">
    <property type="entry name" value="IG-LIKE DOMAIN-CONTAINING PROTEIN"/>
    <property type="match status" value="1"/>
</dbReference>
<gene>
    <name evidence="2" type="ORF">SNOG_01539</name>
</gene>
<evidence type="ECO:0000313" key="2">
    <source>
        <dbReference type="EMBL" id="EAT91188.1"/>
    </source>
</evidence>
<evidence type="ECO:0000313" key="3">
    <source>
        <dbReference type="Proteomes" id="UP000001055"/>
    </source>
</evidence>
<dbReference type="Proteomes" id="UP000001055">
    <property type="component" value="Unassembled WGS sequence"/>
</dbReference>
<dbReference type="KEGG" id="pno:SNOG_01539"/>
<sequence>MPRYTLISKSSSELPRSTAFEQNIGFLGEYDHESPHLLRRPAVNTMKQISIALSFGALLAAAILGLLRTTTVLPTSSVSLLQRKKDIAKWSSCGDSVPEAKDLGCVYDPSLLVWMKPYCKPDDIADQFIRQPIHTVYHDEDMQKPMNMSYYLSGEFPQAYDAVEHHKAHCLNAWRALTQASLLKTPDILVPFAALSWEHTVHCSEDVIVPNMDSPWRTKPHVHFWVQFENCELLR</sequence>
<dbReference type="EMBL" id="CH445326">
    <property type="protein sequence ID" value="EAT91188.1"/>
    <property type="molecule type" value="Genomic_DNA"/>
</dbReference>
<dbReference type="OMA" id="TDGGFHH"/>
<keyword evidence="1" id="KW-0812">Transmembrane</keyword>
<keyword evidence="1" id="KW-0472">Membrane</keyword>
<dbReference type="STRING" id="321614.Q0V375"/>